<dbReference type="SUPFAM" id="SSF50630">
    <property type="entry name" value="Acid proteases"/>
    <property type="match status" value="1"/>
</dbReference>
<evidence type="ECO:0000313" key="4">
    <source>
        <dbReference type="Proteomes" id="UP000239480"/>
    </source>
</evidence>
<evidence type="ECO:0000313" key="3">
    <source>
        <dbReference type="EMBL" id="PRY24251.1"/>
    </source>
</evidence>
<dbReference type="AlphaFoldDB" id="A0A2T0RSW3"/>
<feature type="signal peptide" evidence="1">
    <location>
        <begin position="1"/>
        <end position="24"/>
    </location>
</feature>
<organism evidence="3 4">
    <name type="scientific">Aliiruegeria haliotis</name>
    <dbReference type="NCBI Taxonomy" id="1280846"/>
    <lineage>
        <taxon>Bacteria</taxon>
        <taxon>Pseudomonadati</taxon>
        <taxon>Pseudomonadota</taxon>
        <taxon>Alphaproteobacteria</taxon>
        <taxon>Rhodobacterales</taxon>
        <taxon>Roseobacteraceae</taxon>
        <taxon>Aliiruegeria</taxon>
    </lineage>
</organism>
<dbReference type="InterPro" id="IPR021109">
    <property type="entry name" value="Peptidase_aspartic_dom_sf"/>
</dbReference>
<evidence type="ECO:0000259" key="2">
    <source>
        <dbReference type="Pfam" id="PF05618"/>
    </source>
</evidence>
<feature type="domain" description="Retropepsin-like aspartic endopeptidase" evidence="2">
    <location>
        <begin position="44"/>
        <end position="178"/>
    </location>
</feature>
<protein>
    <recommendedName>
        <fullName evidence="2">Retropepsin-like aspartic endopeptidase domain-containing protein</fullName>
    </recommendedName>
</protein>
<dbReference type="InterPro" id="IPR008503">
    <property type="entry name" value="Asp_endopeptidase"/>
</dbReference>
<dbReference type="EMBL" id="PVTD01000003">
    <property type="protein sequence ID" value="PRY24251.1"/>
    <property type="molecule type" value="Genomic_DNA"/>
</dbReference>
<sequence length="185" mass="21030">MKLLLRCSVALTLAASLCPTWLTAEEAPRVIRLEENLAFGDLLVLGEAENVHLPEFNVTWPARIDTGATTTSIHAVDIEIFERDGKEWVRFTLRNDEDDTSIETSRPVERMVRIKKRESEESHQRAVVQLDVTIGEVSRRIEVNLTDRGDFEFPLLIGRNFLQQVAIVDVSQSYVQDTPQPAKEE</sequence>
<dbReference type="PANTHER" id="PTHR38037:SF2">
    <property type="entry name" value="ATP-DEPENDENT ZINC PROTEASE DOMAIN-CONTAINING PROTEIN-RELATED"/>
    <property type="match status" value="1"/>
</dbReference>
<feature type="chain" id="PRO_5015610240" description="Retropepsin-like aspartic endopeptidase domain-containing protein" evidence="1">
    <location>
        <begin position="25"/>
        <end position="185"/>
    </location>
</feature>
<keyword evidence="4" id="KW-1185">Reference proteome</keyword>
<dbReference type="Pfam" id="PF05618">
    <property type="entry name" value="Zn_protease"/>
    <property type="match status" value="1"/>
</dbReference>
<reference evidence="3 4" key="1">
    <citation type="submission" date="2018-03" db="EMBL/GenBank/DDBJ databases">
        <title>Genomic Encyclopedia of Archaeal and Bacterial Type Strains, Phase II (KMG-II): from individual species to whole genera.</title>
        <authorList>
            <person name="Goeker M."/>
        </authorList>
    </citation>
    <scope>NUCLEOTIDE SEQUENCE [LARGE SCALE GENOMIC DNA]</scope>
    <source>
        <strain evidence="3 4">DSM 29328</strain>
    </source>
</reference>
<gene>
    <name evidence="3" type="ORF">CLV78_103116</name>
</gene>
<dbReference type="RefSeq" id="WP_106204634.1">
    <property type="nucleotide sequence ID" value="NZ_PVTD01000003.1"/>
</dbReference>
<accession>A0A2T0RSW3</accession>
<dbReference type="PANTHER" id="PTHR38037">
    <property type="entry name" value="ZN_PROTEASE DOMAIN-CONTAINING PROTEIN"/>
    <property type="match status" value="1"/>
</dbReference>
<proteinExistence type="predicted"/>
<evidence type="ECO:0000256" key="1">
    <source>
        <dbReference type="SAM" id="SignalP"/>
    </source>
</evidence>
<dbReference type="Gene3D" id="2.40.70.10">
    <property type="entry name" value="Acid Proteases"/>
    <property type="match status" value="1"/>
</dbReference>
<dbReference type="Proteomes" id="UP000239480">
    <property type="component" value="Unassembled WGS sequence"/>
</dbReference>
<dbReference type="OrthoDB" id="9782977at2"/>
<keyword evidence="1" id="KW-0732">Signal</keyword>
<name>A0A2T0RSW3_9RHOB</name>
<comment type="caution">
    <text evidence="3">The sequence shown here is derived from an EMBL/GenBank/DDBJ whole genome shotgun (WGS) entry which is preliminary data.</text>
</comment>